<dbReference type="EMBL" id="CP015959">
    <property type="protein sequence ID" value="QLB64416.1"/>
    <property type="molecule type" value="Genomic_DNA"/>
</dbReference>
<name>A0A9Q6S4K2_9BURK</name>
<dbReference type="AlphaFoldDB" id="A0A9Q6S4K2"/>
<protein>
    <submittedName>
        <fullName evidence="4">Uncharacterized protein</fullName>
    </submittedName>
</protein>
<dbReference type="EMBL" id="JAYLVJ010000019">
    <property type="protein sequence ID" value="MEO1755668.1"/>
    <property type="molecule type" value="Genomic_DNA"/>
</dbReference>
<reference evidence="3 6" key="3">
    <citation type="submission" date="2024-01" db="EMBL/GenBank/DDBJ databases">
        <title>The diversity of rhizobia nodulating Mimosa spp. in eleven states of Brazil covering several biomes is determined by host plant, location, and edaphic factors.</title>
        <authorList>
            <person name="Rouws L."/>
            <person name="Barauna A."/>
            <person name="Beukes C."/>
            <person name="De Faria S.M."/>
            <person name="Gross E."/>
            <person name="Dos Reis Junior F.B."/>
            <person name="Simon M."/>
            <person name="Maluk M."/>
            <person name="Odee D.W."/>
            <person name="Kenicer G."/>
            <person name="Young J.P.W."/>
            <person name="Reis V.M."/>
            <person name="Zilli J."/>
            <person name="James E.K."/>
        </authorList>
    </citation>
    <scope>NUCLEOTIDE SEQUENCE [LARGE SCALE GENOMIC DNA]</scope>
    <source>
        <strain evidence="3 6">JHI1651</strain>
    </source>
</reference>
<keyword evidence="2" id="KW-1133">Transmembrane helix</keyword>
<feature type="transmembrane region" description="Helical" evidence="2">
    <location>
        <begin position="12"/>
        <end position="33"/>
    </location>
</feature>
<keyword evidence="2" id="KW-0472">Membrane</keyword>
<accession>A0A9Q6S4K2</accession>
<reference evidence="4" key="2">
    <citation type="submission" date="2016-06" db="EMBL/GenBank/DDBJ databases">
        <authorList>
            <person name="Huang P."/>
            <person name="Jiang X."/>
            <person name="Liu X."/>
        </authorList>
    </citation>
    <scope>NUCLEOTIDE SEQUENCE</scope>
    <source>
        <strain evidence="4">852011</strain>
    </source>
</reference>
<evidence type="ECO:0000313" key="5">
    <source>
        <dbReference type="Proteomes" id="UP000509548"/>
    </source>
</evidence>
<dbReference type="OrthoDB" id="123053at2"/>
<organism evidence="4 5">
    <name type="scientific">Paraburkholderia caribensis</name>
    <dbReference type="NCBI Taxonomy" id="75105"/>
    <lineage>
        <taxon>Bacteria</taxon>
        <taxon>Pseudomonadati</taxon>
        <taxon>Pseudomonadota</taxon>
        <taxon>Betaproteobacteria</taxon>
        <taxon>Burkholderiales</taxon>
        <taxon>Burkholderiaceae</taxon>
        <taxon>Paraburkholderia</taxon>
    </lineage>
</organism>
<dbReference type="RefSeq" id="WP_054935099.1">
    <property type="nucleotide sequence ID" value="NZ_CADFFM010000004.1"/>
</dbReference>
<gene>
    <name evidence="4" type="ORF">A9O66_18170</name>
    <name evidence="3" type="ORF">VOI32_17210</name>
</gene>
<proteinExistence type="predicted"/>
<evidence type="ECO:0000313" key="3">
    <source>
        <dbReference type="EMBL" id="MEO1755668.1"/>
    </source>
</evidence>
<reference evidence="4 5" key="1">
    <citation type="journal article" date="2014" name="Genome Announc.">
        <title>Draft Genome Sequence of the Haloacid-Degrading Burkholderia caribensis Strain MBA4.</title>
        <authorList>
            <person name="Pan Y."/>
            <person name="Kong K.F."/>
            <person name="Tsang J.S."/>
        </authorList>
    </citation>
    <scope>NUCLEOTIDE SEQUENCE [LARGE SCALE GENOMIC DNA]</scope>
    <source>
        <strain evidence="4 5">852011</strain>
    </source>
</reference>
<evidence type="ECO:0000256" key="1">
    <source>
        <dbReference type="SAM" id="MobiDB-lite"/>
    </source>
</evidence>
<evidence type="ECO:0000313" key="4">
    <source>
        <dbReference type="EMBL" id="QLB64416.1"/>
    </source>
</evidence>
<dbReference type="Proteomes" id="UP001462961">
    <property type="component" value="Unassembled WGS sequence"/>
</dbReference>
<evidence type="ECO:0000256" key="2">
    <source>
        <dbReference type="SAM" id="Phobius"/>
    </source>
</evidence>
<sequence>MKFRRKIVAKALLLVLIIALLGWIVMSLWNWIIPALVIDAHAIDYPRAIGLLVLCRILFGGFRGHGGCYKARQWRHWQQMTQQERERLRNDPASASRHNEGAGT</sequence>
<feature type="region of interest" description="Disordered" evidence="1">
    <location>
        <begin position="80"/>
        <end position="104"/>
    </location>
</feature>
<keyword evidence="6" id="KW-1185">Reference proteome</keyword>
<feature type="transmembrane region" description="Helical" evidence="2">
    <location>
        <begin position="45"/>
        <end position="62"/>
    </location>
</feature>
<dbReference type="Proteomes" id="UP000509548">
    <property type="component" value="Chromosome 2"/>
</dbReference>
<keyword evidence="2" id="KW-0812">Transmembrane</keyword>
<evidence type="ECO:0000313" key="6">
    <source>
        <dbReference type="Proteomes" id="UP001462961"/>
    </source>
</evidence>